<feature type="compositionally biased region" description="Acidic residues" evidence="8">
    <location>
        <begin position="183"/>
        <end position="192"/>
    </location>
</feature>
<name>A0AAV5R438_PICKL</name>
<feature type="compositionally biased region" description="Low complexity" evidence="8">
    <location>
        <begin position="29"/>
        <end position="46"/>
    </location>
</feature>
<dbReference type="CDD" id="cd05402">
    <property type="entry name" value="NT_PAP_TUTase"/>
    <property type="match status" value="1"/>
</dbReference>
<feature type="compositionally biased region" description="Low complexity" evidence="8">
    <location>
        <begin position="99"/>
        <end position="114"/>
    </location>
</feature>
<dbReference type="InterPro" id="IPR054708">
    <property type="entry name" value="MTPAP-like_central"/>
</dbReference>
<feature type="compositionally biased region" description="Acidic residues" evidence="8">
    <location>
        <begin position="213"/>
        <end position="225"/>
    </location>
</feature>
<dbReference type="SUPFAM" id="SSF81631">
    <property type="entry name" value="PAP/OAS1 substrate-binding domain"/>
    <property type="match status" value="1"/>
</dbReference>
<dbReference type="GO" id="GO:0071036">
    <property type="term" value="P:nuclear polyadenylation-dependent snoRNA catabolic process"/>
    <property type="evidence" value="ECO:0007669"/>
    <property type="project" value="UniProtKB-ARBA"/>
</dbReference>
<dbReference type="GO" id="GO:0046872">
    <property type="term" value="F:metal ion binding"/>
    <property type="evidence" value="ECO:0007669"/>
    <property type="project" value="UniProtKB-KW"/>
</dbReference>
<keyword evidence="12" id="KW-1185">Reference proteome</keyword>
<evidence type="ECO:0000313" key="11">
    <source>
        <dbReference type="EMBL" id="GMM46314.1"/>
    </source>
</evidence>
<dbReference type="Gene3D" id="3.30.460.10">
    <property type="entry name" value="Beta Polymerase, domain 2"/>
    <property type="match status" value="1"/>
</dbReference>
<feature type="region of interest" description="Disordered" evidence="8">
    <location>
        <begin position="607"/>
        <end position="750"/>
    </location>
</feature>
<dbReference type="EMBL" id="BTGB01000003">
    <property type="protein sequence ID" value="GMM46314.1"/>
    <property type="molecule type" value="Genomic_DNA"/>
</dbReference>
<evidence type="ECO:0000256" key="1">
    <source>
        <dbReference type="ARBA" id="ARBA00001936"/>
    </source>
</evidence>
<comment type="caution">
    <text evidence="11">The sequence shown here is derived from an EMBL/GenBank/DDBJ whole genome shotgun (WGS) entry which is preliminary data.</text>
</comment>
<feature type="compositionally biased region" description="Acidic residues" evidence="8">
    <location>
        <begin position="645"/>
        <end position="663"/>
    </location>
</feature>
<comment type="similarity">
    <text evidence="2">Belongs to the DNA polymerase type-B-like family.</text>
</comment>
<gene>
    <name evidence="11" type="ORF">DAPK24_028890</name>
</gene>
<proteinExistence type="inferred from homology"/>
<feature type="region of interest" description="Disordered" evidence="8">
    <location>
        <begin position="1"/>
        <end position="258"/>
    </location>
</feature>
<feature type="domain" description="PAP-associated" evidence="9">
    <location>
        <begin position="476"/>
        <end position="536"/>
    </location>
</feature>
<feature type="compositionally biased region" description="Basic residues" evidence="8">
    <location>
        <begin position="18"/>
        <end position="28"/>
    </location>
</feature>
<evidence type="ECO:0000256" key="6">
    <source>
        <dbReference type="ARBA" id="ARBA00022842"/>
    </source>
</evidence>
<keyword evidence="6" id="KW-0460">Magnesium</keyword>
<dbReference type="GO" id="GO:0071035">
    <property type="term" value="P:nuclear polyadenylation-dependent rRNA catabolic process"/>
    <property type="evidence" value="ECO:0007669"/>
    <property type="project" value="UniProtKB-ARBA"/>
</dbReference>
<sequence>MGTQSSKSNKNGKDPRKEKKSKSNKNKVKTSNMTKSNSGSNSRKNSLQMGPNSVIVPQKKSKKAKAKDKAKDKARNKKSKADKDNGIITKKENTYSKLNEINSSDSVENNNNDNNGDDSDDDEIVVVSEASDSDDDVIETGNNEATNGDKDIVLLDSDSGDESEVIDPENISASDSSDSESKSDDEDEDMEDNSGSKETEKDTMGNDFIEFNFSDDDDELKEDEDPVHTINSDDSYDDENEYLSNDEGSYHSKSTKHKPGTVNDEFPWIRNSDHSKEREISDWLTHEIKDFVKYISPSVEEINARNNLIKNLRSHISSIWPDAELHCFGSFATDLYLPGSDIDCVVVSPRGRYDNKSSLYQLTSYIRNHGLGIEVTPIAKAKVPIIKFVDPKTRIHIDISFERKNGLTAAKLIIDWLNKTPGLRELVLVVKQFLSVRKLNEVHVGGLGGFSIICLCYSFLKLHPRLSTNNIDPLENLGCLLIEFFELYGYNFGYDDVAIAFTSQMEPIYINKNSNPELIGRNPFLLAIQDPHDSSNNISRGSFNLRDIKRAFGGAFELLVNRCYELNYATYKQRLGQSILGGIIKYKGKQRDFVDARGHVQNVAFHAASGANNQTNKKNNNSNKPIVKKTGTIMPPLPSEKAGLDPDEYYMSDSFYSEDDSEDDANRFIQSQKSDKNSGNKNSKKGKNQVSNSKKTSEILSLPDSGDDEYTPEPITGTIPAKEPDFSDSEDERDENKNINTNPVAKKSAFAVNKTDKRLYWEQKNGQTF</sequence>
<dbReference type="Gene3D" id="1.10.1410.10">
    <property type="match status" value="1"/>
</dbReference>
<dbReference type="SUPFAM" id="SSF81301">
    <property type="entry name" value="Nucleotidyltransferase"/>
    <property type="match status" value="1"/>
</dbReference>
<comment type="catalytic activity">
    <reaction evidence="7">
        <text>RNA(n) + ATP = RNA(n)-3'-adenine ribonucleotide + diphosphate</text>
        <dbReference type="Rhea" id="RHEA:11332"/>
        <dbReference type="Rhea" id="RHEA-COMP:14527"/>
        <dbReference type="Rhea" id="RHEA-COMP:17347"/>
        <dbReference type="ChEBI" id="CHEBI:30616"/>
        <dbReference type="ChEBI" id="CHEBI:33019"/>
        <dbReference type="ChEBI" id="CHEBI:140395"/>
        <dbReference type="ChEBI" id="CHEBI:173115"/>
        <dbReference type="EC" id="2.7.7.19"/>
    </reaction>
</comment>
<dbReference type="GO" id="GO:0031499">
    <property type="term" value="C:TRAMP complex"/>
    <property type="evidence" value="ECO:0007669"/>
    <property type="project" value="TreeGrafter"/>
</dbReference>
<comment type="cofactor">
    <cofactor evidence="1">
        <name>Mn(2+)</name>
        <dbReference type="ChEBI" id="CHEBI:29035"/>
    </cofactor>
</comment>
<dbReference type="EC" id="2.7.7.19" evidence="3"/>
<dbReference type="PANTHER" id="PTHR23092:SF15">
    <property type="entry name" value="INACTIVE NON-CANONICAL POLY(A) RNA POLYMERASE PROTEIN TRF4-2-RELATED"/>
    <property type="match status" value="1"/>
</dbReference>
<evidence type="ECO:0000313" key="12">
    <source>
        <dbReference type="Proteomes" id="UP001378960"/>
    </source>
</evidence>
<keyword evidence="4" id="KW-0808">Transferase</keyword>
<evidence type="ECO:0000256" key="5">
    <source>
        <dbReference type="ARBA" id="ARBA00022723"/>
    </source>
</evidence>
<organism evidence="11 12">
    <name type="scientific">Pichia kluyveri</name>
    <name type="common">Yeast</name>
    <dbReference type="NCBI Taxonomy" id="36015"/>
    <lineage>
        <taxon>Eukaryota</taxon>
        <taxon>Fungi</taxon>
        <taxon>Dikarya</taxon>
        <taxon>Ascomycota</taxon>
        <taxon>Saccharomycotina</taxon>
        <taxon>Pichiomycetes</taxon>
        <taxon>Pichiales</taxon>
        <taxon>Pichiaceae</taxon>
        <taxon>Pichia</taxon>
    </lineage>
</organism>
<feature type="compositionally biased region" description="Low complexity" evidence="8">
    <location>
        <begin position="612"/>
        <end position="629"/>
    </location>
</feature>
<protein>
    <recommendedName>
        <fullName evidence="3">polynucleotide adenylyltransferase</fullName>
        <ecNumber evidence="3">2.7.7.19</ecNumber>
    </recommendedName>
</protein>
<dbReference type="GO" id="GO:0071037">
    <property type="term" value="P:nuclear polyadenylation-dependent snRNA catabolic process"/>
    <property type="evidence" value="ECO:0007669"/>
    <property type="project" value="UniProtKB-ARBA"/>
</dbReference>
<dbReference type="GO" id="GO:0071044">
    <property type="term" value="P:histone mRNA catabolic process"/>
    <property type="evidence" value="ECO:0007669"/>
    <property type="project" value="UniProtKB-ARBA"/>
</dbReference>
<dbReference type="GO" id="GO:0003729">
    <property type="term" value="F:mRNA binding"/>
    <property type="evidence" value="ECO:0007669"/>
    <property type="project" value="TreeGrafter"/>
</dbReference>
<dbReference type="Pfam" id="PF03828">
    <property type="entry name" value="PAP_assoc"/>
    <property type="match status" value="1"/>
</dbReference>
<dbReference type="FunFam" id="1.10.1410.10:FF:000003">
    <property type="entry name" value="non-canonical poly(A) RNA polymerase PAPD7"/>
    <property type="match status" value="1"/>
</dbReference>
<keyword evidence="5" id="KW-0479">Metal-binding</keyword>
<dbReference type="InterPro" id="IPR043519">
    <property type="entry name" value="NT_sf"/>
</dbReference>
<evidence type="ECO:0000256" key="3">
    <source>
        <dbReference type="ARBA" id="ARBA00012388"/>
    </source>
</evidence>
<dbReference type="GO" id="GO:0043634">
    <property type="term" value="P:polyadenylation-dependent ncRNA catabolic process"/>
    <property type="evidence" value="ECO:0007669"/>
    <property type="project" value="TreeGrafter"/>
</dbReference>
<feature type="compositionally biased region" description="Acidic residues" evidence="8">
    <location>
        <begin position="115"/>
        <end position="124"/>
    </location>
</feature>
<evidence type="ECO:0000259" key="10">
    <source>
        <dbReference type="Pfam" id="PF22600"/>
    </source>
</evidence>
<dbReference type="Pfam" id="PF22600">
    <property type="entry name" value="MTPAP-like_central"/>
    <property type="match status" value="1"/>
</dbReference>
<dbReference type="GO" id="GO:0071051">
    <property type="term" value="P:poly(A)-dependent snoRNA 3'-end processing"/>
    <property type="evidence" value="ECO:0007669"/>
    <property type="project" value="UniProtKB-ARBA"/>
</dbReference>
<evidence type="ECO:0000256" key="4">
    <source>
        <dbReference type="ARBA" id="ARBA00022679"/>
    </source>
</evidence>
<evidence type="ECO:0000256" key="2">
    <source>
        <dbReference type="ARBA" id="ARBA00008593"/>
    </source>
</evidence>
<dbReference type="GO" id="GO:0034475">
    <property type="term" value="P:U4 snRNA 3'-end processing"/>
    <property type="evidence" value="ECO:0007669"/>
    <property type="project" value="UniProtKB-ARBA"/>
</dbReference>
<dbReference type="GO" id="GO:0005730">
    <property type="term" value="C:nucleolus"/>
    <property type="evidence" value="ECO:0007669"/>
    <property type="project" value="TreeGrafter"/>
</dbReference>
<dbReference type="InterPro" id="IPR045862">
    <property type="entry name" value="Trf4-like"/>
</dbReference>
<dbReference type="GO" id="GO:0071039">
    <property type="term" value="P:nuclear polyadenylation-dependent CUT catabolic process"/>
    <property type="evidence" value="ECO:0007669"/>
    <property type="project" value="UniProtKB-ARBA"/>
</dbReference>
<dbReference type="GO" id="GO:0071038">
    <property type="term" value="P:TRAMP-dependent tRNA surveillance pathway"/>
    <property type="evidence" value="ECO:0007669"/>
    <property type="project" value="UniProtKB-ARBA"/>
</dbReference>
<feature type="compositionally biased region" description="Basic and acidic residues" evidence="8">
    <location>
        <begin position="67"/>
        <end position="94"/>
    </location>
</feature>
<dbReference type="PANTHER" id="PTHR23092">
    <property type="entry name" value="POLY(A) RNA POLYMERASE"/>
    <property type="match status" value="1"/>
</dbReference>
<evidence type="ECO:0000256" key="8">
    <source>
        <dbReference type="SAM" id="MobiDB-lite"/>
    </source>
</evidence>
<dbReference type="Proteomes" id="UP001378960">
    <property type="component" value="Unassembled WGS sequence"/>
</dbReference>
<feature type="compositionally biased region" description="Acidic residues" evidence="8">
    <location>
        <begin position="158"/>
        <end position="167"/>
    </location>
</feature>
<evidence type="ECO:0000259" key="9">
    <source>
        <dbReference type="Pfam" id="PF03828"/>
    </source>
</evidence>
<reference evidence="11 12" key="1">
    <citation type="journal article" date="2023" name="Elife">
        <title>Identification of key yeast species and microbe-microbe interactions impacting larval growth of Drosophila in the wild.</title>
        <authorList>
            <person name="Mure A."/>
            <person name="Sugiura Y."/>
            <person name="Maeda R."/>
            <person name="Honda K."/>
            <person name="Sakurai N."/>
            <person name="Takahashi Y."/>
            <person name="Watada M."/>
            <person name="Katoh T."/>
            <person name="Gotoh A."/>
            <person name="Gotoh Y."/>
            <person name="Taniguchi I."/>
            <person name="Nakamura K."/>
            <person name="Hayashi T."/>
            <person name="Katayama T."/>
            <person name="Uemura T."/>
            <person name="Hattori Y."/>
        </authorList>
    </citation>
    <scope>NUCLEOTIDE SEQUENCE [LARGE SCALE GENOMIC DNA]</scope>
    <source>
        <strain evidence="11 12">PK-24</strain>
    </source>
</reference>
<dbReference type="GO" id="GO:1990817">
    <property type="term" value="F:poly(A) RNA polymerase activity"/>
    <property type="evidence" value="ECO:0007669"/>
    <property type="project" value="UniProtKB-EC"/>
</dbReference>
<evidence type="ECO:0000256" key="7">
    <source>
        <dbReference type="ARBA" id="ARBA00048830"/>
    </source>
</evidence>
<feature type="compositionally biased region" description="Basic and acidic residues" evidence="8">
    <location>
        <begin position="194"/>
        <end position="204"/>
    </location>
</feature>
<accession>A0AAV5R438</accession>
<dbReference type="GO" id="GO:0071042">
    <property type="term" value="P:nuclear polyadenylation-dependent mRNA catabolic process"/>
    <property type="evidence" value="ECO:0007669"/>
    <property type="project" value="UniProtKB-ARBA"/>
</dbReference>
<dbReference type="InterPro" id="IPR002058">
    <property type="entry name" value="PAP_assoc"/>
</dbReference>
<dbReference type="FunFam" id="3.30.460.10:FF:000006">
    <property type="entry name" value="non-canonical poly(A) RNA polymerase PAPD5"/>
    <property type="match status" value="1"/>
</dbReference>
<feature type="domain" description="Poly(A) RNA polymerase mitochondrial-like central palm" evidence="10">
    <location>
        <begin position="284"/>
        <end position="413"/>
    </location>
</feature>
<dbReference type="AlphaFoldDB" id="A0AAV5R438"/>